<evidence type="ECO:0000256" key="5">
    <source>
        <dbReference type="ARBA" id="ARBA00023015"/>
    </source>
</evidence>
<dbReference type="CDD" id="cd06970">
    <property type="entry name" value="NR_DBD_PNR"/>
    <property type="match status" value="1"/>
</dbReference>
<dbReference type="InterPro" id="IPR035500">
    <property type="entry name" value="NHR-like_dom_sf"/>
</dbReference>
<keyword evidence="16" id="KW-1185">Reference proteome</keyword>
<feature type="transmembrane region" description="Helical" evidence="12">
    <location>
        <begin position="360"/>
        <end position="380"/>
    </location>
</feature>
<comment type="caution">
    <text evidence="10">Lacks conserved residue(s) required for the propagation of feature annotation.</text>
</comment>
<dbReference type="Gene3D" id="1.10.565.10">
    <property type="entry name" value="Retinoid X Receptor"/>
    <property type="match status" value="1"/>
</dbReference>
<dbReference type="SUPFAM" id="SSF55486">
    <property type="entry name" value="Metalloproteases ('zincins'), catalytic domain"/>
    <property type="match status" value="1"/>
</dbReference>
<dbReference type="PROSITE" id="PS00031">
    <property type="entry name" value="NUCLEAR_REC_DBD_1"/>
    <property type="match status" value="1"/>
</dbReference>
<accession>A0ABR1EWY2</accession>
<dbReference type="InterPro" id="IPR001628">
    <property type="entry name" value="Znf_hrmn_rcpt"/>
</dbReference>
<dbReference type="PRINTS" id="PR00398">
    <property type="entry name" value="STRDHORMONER"/>
</dbReference>
<dbReference type="InterPro" id="IPR024079">
    <property type="entry name" value="MetalloPept_cat_dom_sf"/>
</dbReference>
<keyword evidence="2 10" id="KW-0479">Metal-binding</keyword>
<evidence type="ECO:0000256" key="9">
    <source>
        <dbReference type="ARBA" id="ARBA00023242"/>
    </source>
</evidence>
<reference evidence="15 16" key="1">
    <citation type="submission" date="2023-08" db="EMBL/GenBank/DDBJ databases">
        <title>A Necator americanus chromosomal reference genome.</title>
        <authorList>
            <person name="Ilik V."/>
            <person name="Petrzelkova K.J."/>
            <person name="Pardy F."/>
            <person name="Fuh T."/>
            <person name="Niatou-Singa F.S."/>
            <person name="Gouil Q."/>
            <person name="Baker L."/>
            <person name="Ritchie M.E."/>
            <person name="Jex A.R."/>
            <person name="Gazzola D."/>
            <person name="Li H."/>
            <person name="Toshio Fujiwara R."/>
            <person name="Zhan B."/>
            <person name="Aroian R.V."/>
            <person name="Pafco B."/>
            <person name="Schwarz E.M."/>
        </authorList>
    </citation>
    <scope>NUCLEOTIDE SEQUENCE [LARGE SCALE GENOMIC DNA]</scope>
    <source>
        <strain evidence="15 16">Aroian</strain>
        <tissue evidence="15">Whole animal</tissue>
    </source>
</reference>
<feature type="active site" evidence="10">
    <location>
        <position position="550"/>
    </location>
</feature>
<evidence type="ECO:0000259" key="14">
    <source>
        <dbReference type="PROSITE" id="PS51030"/>
    </source>
</evidence>
<evidence type="ECO:0000256" key="3">
    <source>
        <dbReference type="ARBA" id="ARBA00022771"/>
    </source>
</evidence>
<evidence type="ECO:0000256" key="11">
    <source>
        <dbReference type="SAM" id="MobiDB-lite"/>
    </source>
</evidence>
<dbReference type="EMBL" id="JAVFWL010000006">
    <property type="protein sequence ID" value="KAK6766421.1"/>
    <property type="molecule type" value="Genomic_DNA"/>
</dbReference>
<evidence type="ECO:0000256" key="4">
    <source>
        <dbReference type="ARBA" id="ARBA00022833"/>
    </source>
</evidence>
<dbReference type="Gene3D" id="3.40.390.10">
    <property type="entry name" value="Collagenase (Catalytic Domain)"/>
    <property type="match status" value="1"/>
</dbReference>
<feature type="domain" description="Nuclear receptor" evidence="14">
    <location>
        <begin position="105"/>
        <end position="181"/>
    </location>
</feature>
<organism evidence="15 16">
    <name type="scientific">Necator americanus</name>
    <name type="common">Human hookworm</name>
    <dbReference type="NCBI Taxonomy" id="51031"/>
    <lineage>
        <taxon>Eukaryota</taxon>
        <taxon>Metazoa</taxon>
        <taxon>Ecdysozoa</taxon>
        <taxon>Nematoda</taxon>
        <taxon>Chromadorea</taxon>
        <taxon>Rhabditida</taxon>
        <taxon>Rhabditina</taxon>
        <taxon>Rhabditomorpha</taxon>
        <taxon>Strongyloidea</taxon>
        <taxon>Ancylostomatidae</taxon>
        <taxon>Bunostominae</taxon>
        <taxon>Necator</taxon>
    </lineage>
</organism>
<feature type="compositionally biased region" description="Basic and acidic residues" evidence="11">
    <location>
        <begin position="233"/>
        <end position="243"/>
    </location>
</feature>
<evidence type="ECO:0000313" key="15">
    <source>
        <dbReference type="EMBL" id="KAK6766421.1"/>
    </source>
</evidence>
<feature type="region of interest" description="Disordered" evidence="11">
    <location>
        <begin position="852"/>
        <end position="893"/>
    </location>
</feature>
<feature type="region of interest" description="Disordered" evidence="11">
    <location>
        <begin position="215"/>
        <end position="245"/>
    </location>
</feature>
<dbReference type="Proteomes" id="UP001303046">
    <property type="component" value="Unassembled WGS sequence"/>
</dbReference>
<proteinExistence type="inferred from homology"/>
<dbReference type="PROSITE" id="PS50215">
    <property type="entry name" value="ADAM_MEPRO"/>
    <property type="match status" value="1"/>
</dbReference>
<comment type="caution">
    <text evidence="15">The sequence shown here is derived from an EMBL/GenBank/DDBJ whole genome shotgun (WGS) entry which is preliminary data.</text>
</comment>
<keyword evidence="6" id="KW-0238">DNA-binding</keyword>
<evidence type="ECO:0000259" key="13">
    <source>
        <dbReference type="PROSITE" id="PS50215"/>
    </source>
</evidence>
<keyword evidence="7" id="KW-0804">Transcription</keyword>
<protein>
    <recommendedName>
        <fullName evidence="17">Zinc finger, C4 type</fullName>
    </recommendedName>
</protein>
<comment type="similarity">
    <text evidence="1">Belongs to the nuclear hormone receptor family.</text>
</comment>
<dbReference type="InterPro" id="IPR001723">
    <property type="entry name" value="Nuclear_hrmn_rcpt"/>
</dbReference>
<feature type="binding site" evidence="10">
    <location>
        <position position="553"/>
    </location>
    <ligand>
        <name>Zn(2+)</name>
        <dbReference type="ChEBI" id="CHEBI:29105"/>
        <note>catalytic</note>
    </ligand>
</feature>
<evidence type="ECO:0008006" key="17">
    <source>
        <dbReference type="Google" id="ProtNLM"/>
    </source>
</evidence>
<dbReference type="Pfam" id="PF01421">
    <property type="entry name" value="Reprolysin"/>
    <property type="match status" value="1"/>
</dbReference>
<dbReference type="PRINTS" id="PR00047">
    <property type="entry name" value="STROIDFINGER"/>
</dbReference>
<dbReference type="Pfam" id="PF00105">
    <property type="entry name" value="zf-C4"/>
    <property type="match status" value="1"/>
</dbReference>
<evidence type="ECO:0000256" key="8">
    <source>
        <dbReference type="ARBA" id="ARBA00023170"/>
    </source>
</evidence>
<feature type="transmembrane region" description="Helical" evidence="12">
    <location>
        <begin position="651"/>
        <end position="671"/>
    </location>
</feature>
<dbReference type="InterPro" id="IPR050274">
    <property type="entry name" value="Nuclear_hormone_rcpt_NR2"/>
</dbReference>
<sequence>MSDEDEPLNFSASRLNHQNDDIKQEISMEDRLMGLRSIFHGPVLFPNTLMNSGGMIPPHIAAAVALSMNHRMAQTSTPPFDPTTISVSSFPTLSRDSPPVASSPTLSCAVCGDVSSGKHYGILACNGCSGFFKRSVRRRLIYRCQAGTGSCIVDKAHRNQCQACRLKKCLSKGMNKDAVQNERQPRNTATIRPTVDMDPHNFLREYAGAVSAVLSQPELPPREESPLSATSEGRTEDEKKDVFPDSPSKIMELSLLWTQAVPSFRALGESEKSHLLNANWRLLFLLSLAEWSHSYFSDGNDLEPAVKSALNCVRQLEMDRTEFSCLKAVALFLSDKLAMKDDELIAKRRFAPASKPQREVISSPMVLSLSLLLGVLIILAKTADRDPDDQEVVVHDQVLPLPHVDEQGLLSSSGSLPDWSEVKRKSPHFVEVLLAVDAGVARHYGHQRERIRAAMLTLMHAVNLYAFQLDIRIAIVDVLPIRGHNISLEQFLDWRTTTEDLVTHDVAILIRHRYEGGIAYVNGVCKRTAVGIAGFFPEAPYEYASVFFHELSHLLGLSHTSTADCKCSKKNRGNCLRIDGFDRECSAQALVDLLPSIECLGEPRRLPRTVLPLCGNGIVEDDEDCDCGPAKYCNNALCEPRTCRFIVAREYLYTTFTFGVALAICGILMLIKRTFSRDPDSTLAKKKKTKLPLLHARMLFSPDSPASEVPTNLQTTNTFLSTRKLSSPNPVKLPTIMCTPVRPAPKPPVQLTLDSVIPVTKEPIVTSEYVPMNPPKSMRIVQREPSLRLPSITAHRPKISDPIPLIVAGRVVNEQASPETPISLPRKPSQEFIASLEDVLRAQTSERRVKLSLEHKNTTLPKPPLPDRADKPALRPFLDPPKERVYDLPTVDS</sequence>
<evidence type="ECO:0000256" key="7">
    <source>
        <dbReference type="ARBA" id="ARBA00023163"/>
    </source>
</evidence>
<dbReference type="SMART" id="SM00399">
    <property type="entry name" value="ZnF_C4"/>
    <property type="match status" value="1"/>
</dbReference>
<evidence type="ECO:0000313" key="16">
    <source>
        <dbReference type="Proteomes" id="UP001303046"/>
    </source>
</evidence>
<feature type="binding site" evidence="10">
    <location>
        <position position="559"/>
    </location>
    <ligand>
        <name>Zn(2+)</name>
        <dbReference type="ChEBI" id="CHEBI:29105"/>
        <note>catalytic</note>
    </ligand>
</feature>
<evidence type="ECO:0000256" key="2">
    <source>
        <dbReference type="ARBA" id="ARBA00022723"/>
    </source>
</evidence>
<dbReference type="SUPFAM" id="SSF48508">
    <property type="entry name" value="Nuclear receptor ligand-binding domain"/>
    <property type="match status" value="1"/>
</dbReference>
<dbReference type="Gene3D" id="3.30.50.10">
    <property type="entry name" value="Erythroid Transcription Factor GATA-1, subunit A"/>
    <property type="match status" value="1"/>
</dbReference>
<dbReference type="PROSITE" id="PS51030">
    <property type="entry name" value="NUCLEAR_REC_DBD_2"/>
    <property type="match status" value="1"/>
</dbReference>
<dbReference type="InterPro" id="IPR001590">
    <property type="entry name" value="Peptidase_M12B"/>
</dbReference>
<evidence type="ECO:0000256" key="10">
    <source>
        <dbReference type="PROSITE-ProRule" id="PRU00276"/>
    </source>
</evidence>
<keyword evidence="5" id="KW-0805">Transcription regulation</keyword>
<gene>
    <name evidence="15" type="primary">Necator_chrX.g26162</name>
    <name evidence="15" type="ORF">RB195_025996</name>
</gene>
<name>A0ABR1EWY2_NECAM</name>
<dbReference type="InterPro" id="IPR013088">
    <property type="entry name" value="Znf_NHR/GATA"/>
</dbReference>
<keyword evidence="9" id="KW-0539">Nucleus</keyword>
<dbReference type="InterPro" id="IPR036436">
    <property type="entry name" value="Disintegrin_dom_sf"/>
</dbReference>
<keyword evidence="8" id="KW-0675">Receptor</keyword>
<keyword evidence="3" id="KW-0863">Zinc-finger</keyword>
<evidence type="ECO:0000256" key="12">
    <source>
        <dbReference type="SAM" id="Phobius"/>
    </source>
</evidence>
<dbReference type="PANTHER" id="PTHR24083">
    <property type="entry name" value="NUCLEAR HORMONE RECEPTOR"/>
    <property type="match status" value="1"/>
</dbReference>
<keyword evidence="12" id="KW-1133">Transmembrane helix</keyword>
<dbReference type="SUPFAM" id="SSF57716">
    <property type="entry name" value="Glucocorticoid receptor-like (DNA-binding domain)"/>
    <property type="match status" value="1"/>
</dbReference>
<feature type="domain" description="Peptidase M12B" evidence="13">
    <location>
        <begin position="428"/>
        <end position="576"/>
    </location>
</feature>
<feature type="binding site" evidence="10">
    <location>
        <position position="549"/>
    </location>
    <ligand>
        <name>Zn(2+)</name>
        <dbReference type="ChEBI" id="CHEBI:29105"/>
        <note>catalytic</note>
    </ligand>
</feature>
<dbReference type="Gene3D" id="4.10.70.10">
    <property type="entry name" value="Disintegrin domain"/>
    <property type="match status" value="1"/>
</dbReference>
<keyword evidence="12" id="KW-0812">Transmembrane</keyword>
<evidence type="ECO:0000256" key="6">
    <source>
        <dbReference type="ARBA" id="ARBA00023125"/>
    </source>
</evidence>
<keyword evidence="12" id="KW-0472">Membrane</keyword>
<evidence type="ECO:0000256" key="1">
    <source>
        <dbReference type="ARBA" id="ARBA00005993"/>
    </source>
</evidence>
<keyword evidence="4 10" id="KW-0862">Zinc</keyword>